<feature type="coiled-coil region" evidence="1">
    <location>
        <begin position="85"/>
        <end position="112"/>
    </location>
</feature>
<evidence type="ECO:0000313" key="2">
    <source>
        <dbReference type="EMBL" id="MFA9193904.1"/>
    </source>
</evidence>
<evidence type="ECO:0000256" key="1">
    <source>
        <dbReference type="SAM" id="Coils"/>
    </source>
</evidence>
<evidence type="ECO:0000313" key="3">
    <source>
        <dbReference type="Proteomes" id="UP001574170"/>
    </source>
</evidence>
<dbReference type="EMBL" id="JBCFQK010000005">
    <property type="protein sequence ID" value="MFA9193904.1"/>
    <property type="molecule type" value="Genomic_DNA"/>
</dbReference>
<reference evidence="2 3" key="1">
    <citation type="submission" date="2024-04" db="EMBL/GenBank/DDBJ databases">
        <title>New Clade of Flavobacterium.</title>
        <authorList>
            <person name="Matos L."/>
            <person name="Proenca D.N."/>
            <person name="Fransisco R.M."/>
            <person name="Chung A.P."/>
            <person name="Maccario L."/>
            <person name="Sorensen S.J."/>
            <person name="Morais P.V."/>
        </authorList>
    </citation>
    <scope>NUCLEOTIDE SEQUENCE [LARGE SCALE GENOMIC DNA]</scope>
    <source>
        <strain evidence="2 3">FBOR7N2.3</strain>
    </source>
</reference>
<gene>
    <name evidence="2" type="ORF">AAGV33_05755</name>
</gene>
<dbReference type="RefSeq" id="WP_373391002.1">
    <property type="nucleotide sequence ID" value="NZ_JBCFQJ010000006.1"/>
</dbReference>
<organism evidence="2 3">
    <name type="scientific">Flavobacterium magnesitis</name>
    <dbReference type="NCBI Taxonomy" id="3138077"/>
    <lineage>
        <taxon>Bacteria</taxon>
        <taxon>Pseudomonadati</taxon>
        <taxon>Bacteroidota</taxon>
        <taxon>Flavobacteriia</taxon>
        <taxon>Flavobacteriales</taxon>
        <taxon>Flavobacteriaceae</taxon>
        <taxon>Flavobacterium</taxon>
    </lineage>
</organism>
<sequence>MKILRSKHYLLLFLLSFIYSVIFISCEKKNKSTKETIKLQKTEDKKVVGTNIEATEVSEQILIQIAESNLKVVAIAQKAQEGKLKKSTRNALEEVEENHIQIKNKIRKIAKDNFIIIPNTLYDTSILKNFIDEMSTSLYLKKLENSLNLELELYKKINTTILNKDLKTLCEQAMPIIKKNIAAVNKEQKQLQ</sequence>
<accession>A0ABV4TIS6</accession>
<protein>
    <recommendedName>
        <fullName evidence="4">DUF4142 domain-containing protein</fullName>
    </recommendedName>
</protein>
<keyword evidence="3" id="KW-1185">Reference proteome</keyword>
<dbReference type="Proteomes" id="UP001574170">
    <property type="component" value="Unassembled WGS sequence"/>
</dbReference>
<dbReference type="PROSITE" id="PS51257">
    <property type="entry name" value="PROKAR_LIPOPROTEIN"/>
    <property type="match status" value="1"/>
</dbReference>
<comment type="caution">
    <text evidence="2">The sequence shown here is derived from an EMBL/GenBank/DDBJ whole genome shotgun (WGS) entry which is preliminary data.</text>
</comment>
<name>A0ABV4TIS6_9FLAO</name>
<proteinExistence type="predicted"/>
<keyword evidence="1" id="KW-0175">Coiled coil</keyword>
<evidence type="ECO:0008006" key="4">
    <source>
        <dbReference type="Google" id="ProtNLM"/>
    </source>
</evidence>